<reference evidence="1" key="1">
    <citation type="submission" date="2018-05" db="EMBL/GenBank/DDBJ databases">
        <authorList>
            <person name="Lanie J.A."/>
            <person name="Ng W.-L."/>
            <person name="Kazmierczak K.M."/>
            <person name="Andrzejewski T.M."/>
            <person name="Davidsen T.M."/>
            <person name="Wayne K.J."/>
            <person name="Tettelin H."/>
            <person name="Glass J.I."/>
            <person name="Rusch D."/>
            <person name="Podicherti R."/>
            <person name="Tsui H.-C.T."/>
            <person name="Winkler M.E."/>
        </authorList>
    </citation>
    <scope>NUCLEOTIDE SEQUENCE</scope>
</reference>
<gene>
    <name evidence="1" type="ORF">METZ01_LOCUS254798</name>
</gene>
<protein>
    <submittedName>
        <fullName evidence="1">Uncharacterized protein</fullName>
    </submittedName>
</protein>
<name>A0A382IQ65_9ZZZZ</name>
<sequence>MKPYNLKDTYDISATDLQTKGADTIITQNQFNPVLLLIMNKRTLRG</sequence>
<organism evidence="1">
    <name type="scientific">marine metagenome</name>
    <dbReference type="NCBI Taxonomy" id="408172"/>
    <lineage>
        <taxon>unclassified sequences</taxon>
        <taxon>metagenomes</taxon>
        <taxon>ecological metagenomes</taxon>
    </lineage>
</organism>
<dbReference type="EMBL" id="UINC01068947">
    <property type="protein sequence ID" value="SVC01944.1"/>
    <property type="molecule type" value="Genomic_DNA"/>
</dbReference>
<proteinExistence type="predicted"/>
<evidence type="ECO:0000313" key="1">
    <source>
        <dbReference type="EMBL" id="SVC01944.1"/>
    </source>
</evidence>
<accession>A0A382IQ65</accession>
<dbReference type="AlphaFoldDB" id="A0A382IQ65"/>